<evidence type="ECO:0000313" key="2">
    <source>
        <dbReference type="EMBL" id="MBH8581157.1"/>
    </source>
</evidence>
<accession>A0A510XCS8</accession>
<dbReference type="OrthoDB" id="9806524at2"/>
<evidence type="ECO:0000313" key="3">
    <source>
        <dbReference type="Proteomes" id="UP000321275"/>
    </source>
</evidence>
<sequence length="269" mass="29713">MSRYVPLSKTQHAQSGVVAAGHEFALEQAVVPVLAEELPHVLPTMAVAFVQGEQDADFELVVLQSLQAGVNVYVHTNGRWIGGYRPAWYRAHPFRVLRDTKSRQPVVCVDEESQAFQAEAGEDARRLFDDDGELTAQAQQTVRFLEKLEQGRRATQALVGQLRDAGVIVPWNLSARNPEGESGFDVKGLFHIDEAALRALDASVLSELAKSGALSVAYSQLLSEHRLKGLSRLYELRKLAEAQAKSADDVELDELFGDDDDDFSFDFDS</sequence>
<evidence type="ECO:0000313" key="1">
    <source>
        <dbReference type="EMBL" id="GEK48325.1"/>
    </source>
</evidence>
<dbReference type="Proteomes" id="UP000321275">
    <property type="component" value="Unassembled WGS sequence"/>
</dbReference>
<reference evidence="2 4" key="2">
    <citation type="submission" date="2020-12" db="EMBL/GenBank/DDBJ databases">
        <title>Draft genome sequence of Halomonas pacifica strain CARE-V15.</title>
        <authorList>
            <person name="Vignesh N."/>
            <person name="Thabitha A."/>
            <person name="Saravanan R."/>
            <person name="Manigandan V."/>
        </authorList>
    </citation>
    <scope>NUCLEOTIDE SEQUENCE [LARGE SCALE GENOMIC DNA]</scope>
    <source>
        <strain evidence="2 4">CARE-V15</strain>
    </source>
</reference>
<dbReference type="EMBL" id="BJUK01000033">
    <property type="protein sequence ID" value="GEK48325.1"/>
    <property type="molecule type" value="Genomic_DNA"/>
</dbReference>
<organism evidence="1 3">
    <name type="scientific">Bisbaumannia pacifica</name>
    <dbReference type="NCBI Taxonomy" id="77098"/>
    <lineage>
        <taxon>Bacteria</taxon>
        <taxon>Pseudomonadati</taxon>
        <taxon>Pseudomonadota</taxon>
        <taxon>Gammaproteobacteria</taxon>
        <taxon>Oceanospirillales</taxon>
        <taxon>Halomonadaceae</taxon>
        <taxon>Bisbaumannia</taxon>
    </lineage>
</organism>
<dbReference type="InterPro" id="IPR010836">
    <property type="entry name" value="SapC"/>
</dbReference>
<keyword evidence="3" id="KW-1185">Reference proteome</keyword>
<protein>
    <submittedName>
        <fullName evidence="2">SapC family protein</fullName>
    </submittedName>
</protein>
<proteinExistence type="predicted"/>
<dbReference type="Proteomes" id="UP000651738">
    <property type="component" value="Unassembled WGS sequence"/>
</dbReference>
<gene>
    <name evidence="1" type="ORF">HPA02_26080</name>
    <name evidence="2" type="ORF">I7V36_13720</name>
</gene>
<reference evidence="1 3" key="1">
    <citation type="submission" date="2019-07" db="EMBL/GenBank/DDBJ databases">
        <title>Whole genome shotgun sequence of Halomonas pacifica NBRC 102220.</title>
        <authorList>
            <person name="Hosoyama A."/>
            <person name="Uohara A."/>
            <person name="Ohji S."/>
            <person name="Ichikawa N."/>
        </authorList>
    </citation>
    <scope>NUCLEOTIDE SEQUENCE [LARGE SCALE GENOMIC DNA]</scope>
    <source>
        <strain evidence="1 3">NBRC 102220</strain>
    </source>
</reference>
<evidence type="ECO:0000313" key="4">
    <source>
        <dbReference type="Proteomes" id="UP000651738"/>
    </source>
</evidence>
<dbReference type="Pfam" id="PF07277">
    <property type="entry name" value="SapC"/>
    <property type="match status" value="1"/>
</dbReference>
<comment type="caution">
    <text evidence="1">The sequence shown here is derived from an EMBL/GenBank/DDBJ whole genome shotgun (WGS) entry which is preliminary data.</text>
</comment>
<dbReference type="AlphaFoldDB" id="A0A510XCS8"/>
<name>A0A510XCS8_9GAMM</name>
<dbReference type="RefSeq" id="WP_146803658.1">
    <property type="nucleotide sequence ID" value="NZ_BJUK01000033.1"/>
</dbReference>
<dbReference type="EMBL" id="JAEDAF010000013">
    <property type="protein sequence ID" value="MBH8581157.1"/>
    <property type="molecule type" value="Genomic_DNA"/>
</dbReference>